<keyword evidence="5 9" id="KW-0812">Transmembrane</keyword>
<evidence type="ECO:0000256" key="9">
    <source>
        <dbReference type="SAM" id="Phobius"/>
    </source>
</evidence>
<comment type="similarity">
    <text evidence="3">Belongs to the TPT transporter family. SLC35D subfamily.</text>
</comment>
<feature type="transmembrane region" description="Helical" evidence="9">
    <location>
        <begin position="117"/>
        <end position="138"/>
    </location>
</feature>
<accession>A0A8H4PNU0</accession>
<evidence type="ECO:0000259" key="10">
    <source>
        <dbReference type="Pfam" id="PF03151"/>
    </source>
</evidence>
<keyword evidence="12" id="KW-1185">Reference proteome</keyword>
<dbReference type="GO" id="GO:0005789">
    <property type="term" value="C:endoplasmic reticulum membrane"/>
    <property type="evidence" value="ECO:0007669"/>
    <property type="project" value="UniProtKB-SubCell"/>
</dbReference>
<feature type="region of interest" description="Disordered" evidence="8">
    <location>
        <begin position="1"/>
        <end position="45"/>
    </location>
</feature>
<evidence type="ECO:0000313" key="12">
    <source>
        <dbReference type="Proteomes" id="UP000557566"/>
    </source>
</evidence>
<feature type="transmembrane region" description="Helical" evidence="9">
    <location>
        <begin position="170"/>
        <end position="190"/>
    </location>
</feature>
<dbReference type="EMBL" id="JAAVMX010000005">
    <property type="protein sequence ID" value="KAF4507519.1"/>
    <property type="molecule type" value="Genomic_DNA"/>
</dbReference>
<dbReference type="OrthoDB" id="10261634at2759"/>
<comment type="function">
    <text evidence="1">Involved in the import of GDP-mannose from the cytoplasm into the Golgi lumen.</text>
</comment>
<evidence type="ECO:0000256" key="8">
    <source>
        <dbReference type="SAM" id="MobiDB-lite"/>
    </source>
</evidence>
<comment type="caution">
    <text evidence="11">The sequence shown here is derived from an EMBL/GenBank/DDBJ whole genome shotgun (WGS) entry which is preliminary data.</text>
</comment>
<feature type="transmembrane region" description="Helical" evidence="9">
    <location>
        <begin position="324"/>
        <end position="343"/>
    </location>
</feature>
<feature type="domain" description="Sugar phosphate transporter" evidence="10">
    <location>
        <begin position="58"/>
        <end position="341"/>
    </location>
</feature>
<evidence type="ECO:0000256" key="6">
    <source>
        <dbReference type="ARBA" id="ARBA00022989"/>
    </source>
</evidence>
<keyword evidence="7 9" id="KW-0472">Membrane</keyword>
<feature type="transmembrane region" description="Helical" evidence="9">
    <location>
        <begin position="55"/>
        <end position="71"/>
    </location>
</feature>
<evidence type="ECO:0000256" key="4">
    <source>
        <dbReference type="ARBA" id="ARBA00011182"/>
    </source>
</evidence>
<evidence type="ECO:0000256" key="2">
    <source>
        <dbReference type="ARBA" id="ARBA00004477"/>
    </source>
</evidence>
<dbReference type="InterPro" id="IPR050186">
    <property type="entry name" value="TPT_transporter"/>
</dbReference>
<comment type="subunit">
    <text evidence="4">Homooligomer.</text>
</comment>
<feature type="compositionally biased region" description="Basic and acidic residues" evidence="8">
    <location>
        <begin position="20"/>
        <end position="29"/>
    </location>
</feature>
<dbReference type="InterPro" id="IPR004853">
    <property type="entry name" value="Sugar_P_trans_dom"/>
</dbReference>
<comment type="subcellular location">
    <subcellularLocation>
        <location evidence="2">Endoplasmic reticulum membrane</location>
        <topology evidence="2">Multi-pass membrane protein</topology>
    </subcellularLocation>
</comment>
<feature type="transmembrane region" description="Helical" evidence="9">
    <location>
        <begin position="144"/>
        <end position="163"/>
    </location>
</feature>
<gene>
    <name evidence="11" type="ORF">G6O67_004010</name>
</gene>
<keyword evidence="6 9" id="KW-1133">Transmembrane helix</keyword>
<evidence type="ECO:0000313" key="11">
    <source>
        <dbReference type="EMBL" id="KAF4507519.1"/>
    </source>
</evidence>
<proteinExistence type="inferred from homology"/>
<feature type="transmembrane region" description="Helical" evidence="9">
    <location>
        <begin position="235"/>
        <end position="259"/>
    </location>
</feature>
<feature type="transmembrane region" description="Helical" evidence="9">
    <location>
        <begin position="196"/>
        <end position="214"/>
    </location>
</feature>
<feature type="transmembrane region" description="Helical" evidence="9">
    <location>
        <begin position="83"/>
        <end position="105"/>
    </location>
</feature>
<dbReference type="Proteomes" id="UP000557566">
    <property type="component" value="Unassembled WGS sequence"/>
</dbReference>
<feature type="transmembrane region" description="Helical" evidence="9">
    <location>
        <begin position="265"/>
        <end position="286"/>
    </location>
</feature>
<evidence type="ECO:0000256" key="1">
    <source>
        <dbReference type="ARBA" id="ARBA00003420"/>
    </source>
</evidence>
<evidence type="ECO:0000256" key="5">
    <source>
        <dbReference type="ARBA" id="ARBA00022692"/>
    </source>
</evidence>
<sequence length="364" mass="39641">MARRSGEEPVALLTPEEQEREYKADHDVESDAGSPEPPPTQNLDHEYSIPSTVKFTWLGTYFFFSLLLTLYNKLVLGMFSFPWLLTFLHAAFASLGTFSMMHMGYFKLSRLGRRENLALLAFSALFTANIALSNLSLAMVSVPFYQTMRMLCPIFTILIYRVWYGRSYSAMTYLSLVPLIIGAAMTTAGEMTFTDAGFLLTILGVILAAVKTVVTNRFMTGPLALAPLEFVMRMSPLAALQALACATVSGEVVGFRSLISSGNISLSPAIASLAGNGFLAFLLNVASFQTNKLAGALTMTVCGNLKQCLTVLIGIFLFKISVDVLNGAGMGVTMLGAAVYSKAELDNKKRRRQAAYQAVEQKPS</sequence>
<name>A0A8H4PNU0_9HYPO</name>
<dbReference type="AlphaFoldDB" id="A0A8H4PNU0"/>
<reference evidence="11 12" key="1">
    <citation type="journal article" date="2020" name="Genome Biol. Evol.">
        <title>A new high-quality draft genome assembly of the Chinese cordyceps Ophiocordyceps sinensis.</title>
        <authorList>
            <person name="Shu R."/>
            <person name="Zhang J."/>
            <person name="Meng Q."/>
            <person name="Zhang H."/>
            <person name="Zhou G."/>
            <person name="Li M."/>
            <person name="Wu P."/>
            <person name="Zhao Y."/>
            <person name="Chen C."/>
            <person name="Qin Q."/>
        </authorList>
    </citation>
    <scope>NUCLEOTIDE SEQUENCE [LARGE SCALE GENOMIC DNA]</scope>
    <source>
        <strain evidence="11 12">IOZ07</strain>
    </source>
</reference>
<protein>
    <recommendedName>
        <fullName evidence="10">Sugar phosphate transporter domain-containing protein</fullName>
    </recommendedName>
</protein>
<evidence type="ECO:0000256" key="3">
    <source>
        <dbReference type="ARBA" id="ARBA00010425"/>
    </source>
</evidence>
<feature type="transmembrane region" description="Helical" evidence="9">
    <location>
        <begin position="293"/>
        <end position="318"/>
    </location>
</feature>
<dbReference type="PANTHER" id="PTHR11132">
    <property type="entry name" value="SOLUTE CARRIER FAMILY 35"/>
    <property type="match status" value="1"/>
</dbReference>
<organism evidence="11 12">
    <name type="scientific">Ophiocordyceps sinensis</name>
    <dbReference type="NCBI Taxonomy" id="72228"/>
    <lineage>
        <taxon>Eukaryota</taxon>
        <taxon>Fungi</taxon>
        <taxon>Dikarya</taxon>
        <taxon>Ascomycota</taxon>
        <taxon>Pezizomycotina</taxon>
        <taxon>Sordariomycetes</taxon>
        <taxon>Hypocreomycetidae</taxon>
        <taxon>Hypocreales</taxon>
        <taxon>Ophiocordycipitaceae</taxon>
        <taxon>Ophiocordyceps</taxon>
    </lineage>
</organism>
<evidence type="ECO:0000256" key="7">
    <source>
        <dbReference type="ARBA" id="ARBA00023136"/>
    </source>
</evidence>
<dbReference type="Pfam" id="PF03151">
    <property type="entry name" value="TPT"/>
    <property type="match status" value="1"/>
</dbReference>